<gene>
    <name evidence="1" type="ORF">GRF29_28g305442</name>
</gene>
<comment type="caution">
    <text evidence="1">The sequence shown here is derived from an EMBL/GenBank/DDBJ whole genome shotgun (WGS) entry which is preliminary data.</text>
</comment>
<evidence type="ECO:0008006" key="3">
    <source>
        <dbReference type="Google" id="ProtNLM"/>
    </source>
</evidence>
<dbReference type="Proteomes" id="UP001280581">
    <property type="component" value="Unassembled WGS sequence"/>
</dbReference>
<dbReference type="AlphaFoldDB" id="A0AAN6RJ26"/>
<protein>
    <recommendedName>
        <fullName evidence="3">F-box domain-containing protein</fullName>
    </recommendedName>
</protein>
<name>A0AAN6RJ26_9PLEO</name>
<evidence type="ECO:0000313" key="2">
    <source>
        <dbReference type="Proteomes" id="UP001280581"/>
    </source>
</evidence>
<proteinExistence type="predicted"/>
<sequence>MPLNIWETYHQQHNPSTQTRSTLTHQINCSPFAADMAKITDLANELLLKVASHARGRHRNSDLTSLSLVSRRFRPIAQEALLQEPCFKLGLIHLFMLEASRKDWVIPKIRSLELWSTGEDRYDIRGNPLPGSSPLYNGPRRMGQTPRAAEYTKIPCPPEFFARIDWDSFLATINHFSARPEHVGLWLSALNEDVIQGLLGILLVSLPNLKELRCAAVWLMDFPLLSNILSAEVTGISDPEWKHGYLAGVINALAPKLEILEVPTNRWQLDFYSRVSSRVSSLFDLAPFIKLKELNISLKVLNYKYWDRMRLDPRAIVRLPPNLQVLRISEGELSTMLLILGICAAKNTGRVLQSLERIEIFYSAVYLDFLRISSLHGWLNPIQDLREWCSSAQVSLSLYFPGVALHTVNADRSLWSLKDNQELLPTELKVFFRGDLSGLDGMDPHALDEMVKHVLISRKEISFDADGDIDMLDC</sequence>
<dbReference type="EMBL" id="WVTA01000004">
    <property type="protein sequence ID" value="KAK3213562.1"/>
    <property type="molecule type" value="Genomic_DNA"/>
</dbReference>
<reference evidence="1 2" key="1">
    <citation type="submission" date="2021-02" db="EMBL/GenBank/DDBJ databases">
        <title>Genome assembly of Pseudopithomyces chartarum.</title>
        <authorList>
            <person name="Jauregui R."/>
            <person name="Singh J."/>
            <person name="Voisey C."/>
        </authorList>
    </citation>
    <scope>NUCLEOTIDE SEQUENCE [LARGE SCALE GENOMIC DNA]</scope>
    <source>
        <strain evidence="1 2">AGR01</strain>
    </source>
</reference>
<organism evidence="1 2">
    <name type="scientific">Pseudopithomyces chartarum</name>
    <dbReference type="NCBI Taxonomy" id="1892770"/>
    <lineage>
        <taxon>Eukaryota</taxon>
        <taxon>Fungi</taxon>
        <taxon>Dikarya</taxon>
        <taxon>Ascomycota</taxon>
        <taxon>Pezizomycotina</taxon>
        <taxon>Dothideomycetes</taxon>
        <taxon>Pleosporomycetidae</taxon>
        <taxon>Pleosporales</taxon>
        <taxon>Massarineae</taxon>
        <taxon>Didymosphaeriaceae</taxon>
        <taxon>Pseudopithomyces</taxon>
    </lineage>
</organism>
<accession>A0AAN6RJ26</accession>
<evidence type="ECO:0000313" key="1">
    <source>
        <dbReference type="EMBL" id="KAK3213562.1"/>
    </source>
</evidence>
<keyword evidence="2" id="KW-1185">Reference proteome</keyword>